<evidence type="ECO:0000313" key="7">
    <source>
        <dbReference type="EMBL" id="KAK7827764.1"/>
    </source>
</evidence>
<dbReference type="GO" id="GO:0003735">
    <property type="term" value="F:structural constituent of ribosome"/>
    <property type="evidence" value="ECO:0007669"/>
    <property type="project" value="TreeGrafter"/>
</dbReference>
<dbReference type="GO" id="GO:0070180">
    <property type="term" value="F:large ribosomal subunit rRNA binding"/>
    <property type="evidence" value="ECO:0007669"/>
    <property type="project" value="TreeGrafter"/>
</dbReference>
<proteinExistence type="inferred from homology"/>
<name>A0AAW0JLE2_MYOGA</name>
<organism evidence="7 8">
    <name type="scientific">Myodes glareolus</name>
    <name type="common">Bank vole</name>
    <name type="synonym">Clethrionomys glareolus</name>
    <dbReference type="NCBI Taxonomy" id="447135"/>
    <lineage>
        <taxon>Eukaryota</taxon>
        <taxon>Metazoa</taxon>
        <taxon>Chordata</taxon>
        <taxon>Craniata</taxon>
        <taxon>Vertebrata</taxon>
        <taxon>Euteleostomi</taxon>
        <taxon>Mammalia</taxon>
        <taxon>Eutheria</taxon>
        <taxon>Euarchontoglires</taxon>
        <taxon>Glires</taxon>
        <taxon>Rodentia</taxon>
        <taxon>Myomorpha</taxon>
        <taxon>Muroidea</taxon>
        <taxon>Cricetidae</taxon>
        <taxon>Arvicolinae</taxon>
        <taxon>Myodes</taxon>
    </lineage>
</organism>
<evidence type="ECO:0000256" key="4">
    <source>
        <dbReference type="ARBA" id="ARBA00023274"/>
    </source>
</evidence>
<comment type="function">
    <text evidence="1">Ribosomal protein P0 is the functional equivalent of E.coli protein L10.</text>
</comment>
<comment type="similarity">
    <text evidence="2">Belongs to the universal ribosomal protein uL10 family.</text>
</comment>
<evidence type="ECO:0000256" key="5">
    <source>
        <dbReference type="ARBA" id="ARBA00035202"/>
    </source>
</evidence>
<evidence type="ECO:0000256" key="2">
    <source>
        <dbReference type="ARBA" id="ARBA00008889"/>
    </source>
</evidence>
<sequence length="129" mass="13954">MEVNFLSTKEGLTEIRDMLLTNTVPTVVHTVIAPAPNIGVGPQKTSFLQLLGLTSNISIGNIEILSDTLLIKIETVGTSEAELVRTPFSSELIIQQGRSLPMAMSTTGKCLPSQRKLDVYFLEAAHDAD</sequence>
<dbReference type="InterPro" id="IPR043164">
    <property type="entry name" value="Ribosomal_uL10-like_insert_sf"/>
</dbReference>
<keyword evidence="8" id="KW-1185">Reference proteome</keyword>
<dbReference type="AlphaFoldDB" id="A0AAW0JLE2"/>
<accession>A0AAW0JLE2</accession>
<evidence type="ECO:0000256" key="1">
    <source>
        <dbReference type="ARBA" id="ARBA00002200"/>
    </source>
</evidence>
<dbReference type="Gene3D" id="3.90.105.20">
    <property type="match status" value="1"/>
</dbReference>
<dbReference type="EMBL" id="JBBHLL010000029">
    <property type="protein sequence ID" value="KAK7827764.1"/>
    <property type="molecule type" value="Genomic_DNA"/>
</dbReference>
<evidence type="ECO:0000256" key="3">
    <source>
        <dbReference type="ARBA" id="ARBA00022980"/>
    </source>
</evidence>
<evidence type="ECO:0000313" key="8">
    <source>
        <dbReference type="Proteomes" id="UP001488838"/>
    </source>
</evidence>
<reference evidence="7 8" key="1">
    <citation type="journal article" date="2023" name="bioRxiv">
        <title>Conserved and derived expression patterns and positive selection on dental genes reveal complex evolutionary context of ever-growing rodent molars.</title>
        <authorList>
            <person name="Calamari Z.T."/>
            <person name="Song A."/>
            <person name="Cohen E."/>
            <person name="Akter M."/>
            <person name="Roy R.D."/>
            <person name="Hallikas O."/>
            <person name="Christensen M.M."/>
            <person name="Li P."/>
            <person name="Marangoni P."/>
            <person name="Jernvall J."/>
            <person name="Klein O.D."/>
        </authorList>
    </citation>
    <scope>NUCLEOTIDE SEQUENCE [LARGE SCALE GENOMIC DNA]</scope>
    <source>
        <strain evidence="7">V071</strain>
    </source>
</reference>
<dbReference type="Proteomes" id="UP001488838">
    <property type="component" value="Unassembled WGS sequence"/>
</dbReference>
<dbReference type="PANTHER" id="PTHR45699">
    <property type="entry name" value="60S ACIDIC RIBOSOMAL PROTEIN P0"/>
    <property type="match status" value="1"/>
</dbReference>
<comment type="caution">
    <text evidence="7">The sequence shown here is derived from an EMBL/GenBank/DDBJ whole genome shotgun (WGS) entry which is preliminary data.</text>
</comment>
<dbReference type="GO" id="GO:0002181">
    <property type="term" value="P:cytoplasmic translation"/>
    <property type="evidence" value="ECO:0007669"/>
    <property type="project" value="TreeGrafter"/>
</dbReference>
<dbReference type="GO" id="GO:0000027">
    <property type="term" value="P:ribosomal large subunit assembly"/>
    <property type="evidence" value="ECO:0007669"/>
    <property type="project" value="TreeGrafter"/>
</dbReference>
<protein>
    <recommendedName>
        <fullName evidence="5">Large ribosomal subunit protein uL10</fullName>
    </recommendedName>
    <alternativeName>
        <fullName evidence="6">60S acidic ribosomal protein P0</fullName>
    </alternativeName>
</protein>
<dbReference type="GO" id="GO:0022625">
    <property type="term" value="C:cytosolic large ribosomal subunit"/>
    <property type="evidence" value="ECO:0007669"/>
    <property type="project" value="TreeGrafter"/>
</dbReference>
<dbReference type="InterPro" id="IPR050323">
    <property type="entry name" value="Ribosomal_protein_uL10"/>
</dbReference>
<keyword evidence="4" id="KW-0687">Ribonucleoprotein</keyword>
<dbReference type="PANTHER" id="PTHR45699:SF3">
    <property type="entry name" value="LARGE RIBOSOMAL SUBUNIT PROTEIN UL10"/>
    <property type="match status" value="1"/>
</dbReference>
<keyword evidence="3" id="KW-0689">Ribosomal protein</keyword>
<evidence type="ECO:0000256" key="6">
    <source>
        <dbReference type="ARBA" id="ARBA00035444"/>
    </source>
</evidence>
<gene>
    <name evidence="7" type="ORF">U0070_019588</name>
</gene>